<dbReference type="OrthoDB" id="9781887at2"/>
<accession>A0A521BE36</accession>
<dbReference type="SUPFAM" id="SSF52402">
    <property type="entry name" value="Adenine nucleotide alpha hydrolases-like"/>
    <property type="match status" value="1"/>
</dbReference>
<dbReference type="RefSeq" id="WP_142934348.1">
    <property type="nucleotide sequence ID" value="NZ_FXTM01000005.1"/>
</dbReference>
<keyword evidence="1" id="KW-0547">Nucleotide-binding</keyword>
<proteinExistence type="predicted"/>
<feature type="domain" description="Thil AANH" evidence="3">
    <location>
        <begin position="4"/>
        <end position="143"/>
    </location>
</feature>
<dbReference type="EMBL" id="FXTM01000005">
    <property type="protein sequence ID" value="SMO45357.1"/>
    <property type="molecule type" value="Genomic_DNA"/>
</dbReference>
<dbReference type="InterPro" id="IPR014729">
    <property type="entry name" value="Rossmann-like_a/b/a_fold"/>
</dbReference>
<evidence type="ECO:0000313" key="6">
    <source>
        <dbReference type="Proteomes" id="UP000317315"/>
    </source>
</evidence>
<evidence type="ECO:0000259" key="3">
    <source>
        <dbReference type="Pfam" id="PF02568"/>
    </source>
</evidence>
<dbReference type="PANTHER" id="PTHR11933:SF6">
    <property type="entry name" value="THIL AANH DOMAIN-CONTAINING PROTEIN"/>
    <property type="match status" value="1"/>
</dbReference>
<evidence type="ECO:0000256" key="2">
    <source>
        <dbReference type="ARBA" id="ARBA00022840"/>
    </source>
</evidence>
<keyword evidence="6" id="KW-1185">Reference proteome</keyword>
<keyword evidence="2" id="KW-0067">ATP-binding</keyword>
<dbReference type="GO" id="GO:0005524">
    <property type="term" value="F:ATP binding"/>
    <property type="evidence" value="ECO:0007669"/>
    <property type="project" value="UniProtKB-KW"/>
</dbReference>
<feature type="domain" description="NFACT protein RNA binding" evidence="4">
    <location>
        <begin position="225"/>
        <end position="321"/>
    </location>
</feature>
<dbReference type="InterPro" id="IPR020536">
    <property type="entry name" value="ThiI_AANH"/>
</dbReference>
<dbReference type="Pfam" id="PF18297">
    <property type="entry name" value="NFACT-R_2"/>
    <property type="match status" value="1"/>
</dbReference>
<name>A0A521BE36_9BACT</name>
<evidence type="ECO:0000313" key="5">
    <source>
        <dbReference type="EMBL" id="SMO45357.1"/>
    </source>
</evidence>
<protein>
    <submittedName>
        <fullName evidence="5">tRNA U34 2-thiouridine synthase MnmA/TrmU, contains the PP-loop ATPase domain</fullName>
    </submittedName>
</protein>
<dbReference type="GO" id="GO:0004810">
    <property type="term" value="F:CCA tRNA nucleotidyltransferase activity"/>
    <property type="evidence" value="ECO:0007669"/>
    <property type="project" value="InterPro"/>
</dbReference>
<evidence type="ECO:0000259" key="4">
    <source>
        <dbReference type="Pfam" id="PF18297"/>
    </source>
</evidence>
<dbReference type="Proteomes" id="UP000317315">
    <property type="component" value="Unassembled WGS sequence"/>
</dbReference>
<dbReference type="AlphaFoldDB" id="A0A521BE36"/>
<gene>
    <name evidence="5" type="ORF">SAMN06269117_10516</name>
</gene>
<dbReference type="Gene3D" id="3.40.50.620">
    <property type="entry name" value="HUPs"/>
    <property type="match status" value="1"/>
</dbReference>
<organism evidence="5 6">
    <name type="scientific">Balnearium lithotrophicum</name>
    <dbReference type="NCBI Taxonomy" id="223788"/>
    <lineage>
        <taxon>Bacteria</taxon>
        <taxon>Pseudomonadati</taxon>
        <taxon>Aquificota</taxon>
        <taxon>Aquificia</taxon>
        <taxon>Desulfurobacteriales</taxon>
        <taxon>Desulfurobacteriaceae</taxon>
        <taxon>Balnearium</taxon>
    </lineage>
</organism>
<evidence type="ECO:0000256" key="1">
    <source>
        <dbReference type="ARBA" id="ARBA00022741"/>
    </source>
</evidence>
<dbReference type="InterPro" id="IPR059101">
    <property type="entry name" value="NFACT-R_2"/>
</dbReference>
<reference evidence="5 6" key="1">
    <citation type="submission" date="2017-05" db="EMBL/GenBank/DDBJ databases">
        <authorList>
            <person name="Varghese N."/>
            <person name="Submissions S."/>
        </authorList>
    </citation>
    <scope>NUCLEOTIDE SEQUENCE [LARGE SCALE GENOMIC DNA]</scope>
    <source>
        <strain evidence="5 6">DSM 16304</strain>
    </source>
</reference>
<sequence length="329" mass="36792">MERKKVYLLFSGGLDSIIAAKLLKNLGFDVVGVHITSPFFEKDLEKLQDLANKLGIELKVVEAGDDYLEMLKSPVYGYGKNLNPCIDCKAYMLKKVKEVAGENGIIATGEVLGQRPMSQHLQAFNSIEKLSGLKGRVLRPLSGKLLPETDYEKEGVINREKLLDIRGRSRKKYPEILKKLGVNIEELPTPAGGCLLTEPSFSKKVKDLLEHGELSWENVRLLKIGRHFRLGNCKLIVGRNREENKRLEEFSRGGDIVIKVPNVPSPTAILRCKEEPSVELLKKAAGIVARYSDAKSEKEVKVALYKNGKLFKELTVEPLFDTKEFSVTG</sequence>
<dbReference type="PANTHER" id="PTHR11933">
    <property type="entry name" value="TRNA 5-METHYLAMINOMETHYL-2-THIOURIDYLATE -METHYLTRANSFERASE"/>
    <property type="match status" value="1"/>
</dbReference>
<dbReference type="Pfam" id="PF02568">
    <property type="entry name" value="ThiI"/>
    <property type="match status" value="1"/>
</dbReference>